<sequence>MVKEQVLNNRFIRFIKQLINRITRDDVPGLAAQLSYFFLLSLFPFMIFLVTLVGYLPFDQINVMNFVSTYAPEEITTLLNDNLTQIMNNRNGGLLSIGIIGTLWSASNGINALVRSFNKAYNIEEERSFIVMRGISIVLTIAMLFVIVVTFLLPVFGKMIGVYLFSFFGLSQGFLDTWNTLRWVISSVVFFIVLMMLYRMAPSKRVYFKHIYIGAIFATVCWQLTSLAFSYYVTSMGNYSATYGSLGGVIILMIWFYLSGMIIITGGEINAQIERGTTEREDEN</sequence>
<feature type="transmembrane region" description="Helical" evidence="6">
    <location>
        <begin position="210"/>
        <end position="233"/>
    </location>
</feature>
<keyword evidence="2" id="KW-1003">Cell membrane</keyword>
<evidence type="ECO:0000256" key="6">
    <source>
        <dbReference type="SAM" id="Phobius"/>
    </source>
</evidence>
<feature type="transmembrane region" description="Helical" evidence="6">
    <location>
        <begin position="135"/>
        <end position="168"/>
    </location>
</feature>
<dbReference type="KEGG" id="grc:GI584_04770"/>
<dbReference type="Pfam" id="PF03631">
    <property type="entry name" value="Virul_fac_BrkB"/>
    <property type="match status" value="1"/>
</dbReference>
<gene>
    <name evidence="7" type="ORF">GI584_04770</name>
</gene>
<name>A0A5Q2THH3_9BACI</name>
<evidence type="ECO:0000256" key="2">
    <source>
        <dbReference type="ARBA" id="ARBA00022475"/>
    </source>
</evidence>
<evidence type="ECO:0000256" key="4">
    <source>
        <dbReference type="ARBA" id="ARBA00022989"/>
    </source>
</evidence>
<dbReference type="PANTHER" id="PTHR30213:SF0">
    <property type="entry name" value="UPF0761 MEMBRANE PROTEIN YIHY"/>
    <property type="match status" value="1"/>
</dbReference>
<evidence type="ECO:0000313" key="7">
    <source>
        <dbReference type="EMBL" id="QGH33390.1"/>
    </source>
</evidence>
<dbReference type="InterPro" id="IPR017039">
    <property type="entry name" value="Virul_fac_BrkB"/>
</dbReference>
<dbReference type="AlphaFoldDB" id="A0A5Q2THH3"/>
<dbReference type="Proteomes" id="UP000339690">
    <property type="component" value="Chromosome"/>
</dbReference>
<keyword evidence="5 6" id="KW-0472">Membrane</keyword>
<proteinExistence type="predicted"/>
<keyword evidence="8" id="KW-1185">Reference proteome</keyword>
<comment type="subcellular location">
    <subcellularLocation>
        <location evidence="1">Cell membrane</location>
        <topology evidence="1">Multi-pass membrane protein</topology>
    </subcellularLocation>
</comment>
<feature type="transmembrane region" description="Helical" evidence="6">
    <location>
        <begin position="93"/>
        <end position="114"/>
    </location>
</feature>
<dbReference type="PIRSF" id="PIRSF035875">
    <property type="entry name" value="RNase_BN"/>
    <property type="match status" value="1"/>
</dbReference>
<evidence type="ECO:0000256" key="5">
    <source>
        <dbReference type="ARBA" id="ARBA00023136"/>
    </source>
</evidence>
<accession>A0A5Q2THH3</accession>
<protein>
    <submittedName>
        <fullName evidence="7">YihY family inner membrane protein</fullName>
    </submittedName>
</protein>
<dbReference type="RefSeq" id="WP_100361765.1">
    <property type="nucleotide sequence ID" value="NZ_CP045915.1"/>
</dbReference>
<feature type="transmembrane region" description="Helical" evidence="6">
    <location>
        <begin position="245"/>
        <end position="265"/>
    </location>
</feature>
<evidence type="ECO:0000256" key="1">
    <source>
        <dbReference type="ARBA" id="ARBA00004651"/>
    </source>
</evidence>
<keyword evidence="4 6" id="KW-1133">Transmembrane helix</keyword>
<evidence type="ECO:0000256" key="3">
    <source>
        <dbReference type="ARBA" id="ARBA00022692"/>
    </source>
</evidence>
<dbReference type="PANTHER" id="PTHR30213">
    <property type="entry name" value="INNER MEMBRANE PROTEIN YHJD"/>
    <property type="match status" value="1"/>
</dbReference>
<organism evidence="7 8">
    <name type="scientific">Gracilibacillus salitolerans</name>
    <dbReference type="NCBI Taxonomy" id="2663022"/>
    <lineage>
        <taxon>Bacteria</taxon>
        <taxon>Bacillati</taxon>
        <taxon>Bacillota</taxon>
        <taxon>Bacilli</taxon>
        <taxon>Bacillales</taxon>
        <taxon>Bacillaceae</taxon>
        <taxon>Gracilibacillus</taxon>
    </lineage>
</organism>
<feature type="transmembrane region" description="Helical" evidence="6">
    <location>
        <begin position="34"/>
        <end position="58"/>
    </location>
</feature>
<dbReference type="GO" id="GO:0005886">
    <property type="term" value="C:plasma membrane"/>
    <property type="evidence" value="ECO:0007669"/>
    <property type="project" value="UniProtKB-SubCell"/>
</dbReference>
<keyword evidence="3 6" id="KW-0812">Transmembrane</keyword>
<evidence type="ECO:0000313" key="8">
    <source>
        <dbReference type="Proteomes" id="UP000339690"/>
    </source>
</evidence>
<dbReference type="EMBL" id="CP045915">
    <property type="protein sequence ID" value="QGH33390.1"/>
    <property type="molecule type" value="Genomic_DNA"/>
</dbReference>
<reference evidence="7 8" key="1">
    <citation type="submission" date="2019-11" db="EMBL/GenBank/DDBJ databases">
        <title>Gracilibacillus salitolerans sp. nov., a moderate halophile isolated from a saline soil in northwest China.</title>
        <authorList>
            <person name="Gan L."/>
        </authorList>
    </citation>
    <scope>NUCLEOTIDE SEQUENCE [LARGE SCALE GENOMIC DNA]</scope>
    <source>
        <strain evidence="7 8">SCU50</strain>
    </source>
</reference>
<feature type="transmembrane region" description="Helical" evidence="6">
    <location>
        <begin position="180"/>
        <end position="198"/>
    </location>
</feature>
<dbReference type="NCBIfam" id="TIGR00765">
    <property type="entry name" value="yihY_not_rbn"/>
    <property type="match status" value="1"/>
</dbReference>